<evidence type="ECO:0000259" key="7">
    <source>
        <dbReference type="Pfam" id="PF00892"/>
    </source>
</evidence>
<dbReference type="EMBL" id="LR590484">
    <property type="protein sequence ID" value="VTR42487.1"/>
    <property type="molecule type" value="Genomic_DNA"/>
</dbReference>
<keyword evidence="3 6" id="KW-0812">Transmembrane</keyword>
<keyword evidence="2" id="KW-1003">Cell membrane</keyword>
<name>A0A4U9V9M0_9SPHI</name>
<reference evidence="8 9" key="1">
    <citation type="submission" date="2019-05" db="EMBL/GenBank/DDBJ databases">
        <authorList>
            <consortium name="Pathogen Informatics"/>
        </authorList>
    </citation>
    <scope>NUCLEOTIDE SEQUENCE [LARGE SCALE GENOMIC DNA]</scope>
    <source>
        <strain evidence="8 9">NCTC11429</strain>
    </source>
</reference>
<feature type="transmembrane region" description="Helical" evidence="6">
    <location>
        <begin position="191"/>
        <end position="211"/>
    </location>
</feature>
<evidence type="ECO:0000256" key="1">
    <source>
        <dbReference type="ARBA" id="ARBA00004651"/>
    </source>
</evidence>
<feature type="transmembrane region" description="Helical" evidence="6">
    <location>
        <begin position="159"/>
        <end position="179"/>
    </location>
</feature>
<dbReference type="PANTHER" id="PTHR32322">
    <property type="entry name" value="INNER MEMBRANE TRANSPORTER"/>
    <property type="match status" value="1"/>
</dbReference>
<keyword evidence="4 6" id="KW-1133">Transmembrane helix</keyword>
<evidence type="ECO:0000256" key="5">
    <source>
        <dbReference type="ARBA" id="ARBA00023136"/>
    </source>
</evidence>
<dbReference type="GeneID" id="78463411"/>
<keyword evidence="5 6" id="KW-0472">Membrane</keyword>
<comment type="subcellular location">
    <subcellularLocation>
        <location evidence="1">Cell membrane</location>
        <topology evidence="1">Multi-pass membrane protein</topology>
    </subcellularLocation>
</comment>
<dbReference type="KEGG" id="stha:NCTC11429_02706"/>
<feature type="domain" description="EamA" evidence="7">
    <location>
        <begin position="157"/>
        <end position="291"/>
    </location>
</feature>
<feature type="transmembrane region" description="Helical" evidence="6">
    <location>
        <begin position="274"/>
        <end position="292"/>
    </location>
</feature>
<dbReference type="InterPro" id="IPR000620">
    <property type="entry name" value="EamA_dom"/>
</dbReference>
<feature type="domain" description="EamA" evidence="7">
    <location>
        <begin position="5"/>
        <end position="143"/>
    </location>
</feature>
<dbReference type="RefSeq" id="WP_028072300.1">
    <property type="nucleotide sequence ID" value="NZ_JBPFQZ010000004.1"/>
</dbReference>
<dbReference type="GO" id="GO:0005886">
    <property type="term" value="C:plasma membrane"/>
    <property type="evidence" value="ECO:0007669"/>
    <property type="project" value="UniProtKB-SubCell"/>
</dbReference>
<gene>
    <name evidence="8" type="ORF">NCTC11429_02706</name>
</gene>
<evidence type="ECO:0000256" key="4">
    <source>
        <dbReference type="ARBA" id="ARBA00022989"/>
    </source>
</evidence>
<sequence length="298" mass="32325">MEKLKGALAVFLGASSFGILSTFVKKAYGQGLTLGQVTGIQVLFGMLILWIILILMNVFSAGPTTSEARKSSWVKILVSGTSTGLVSVLYYKCVQLVPASLAIVLLMQYIWIGVVIEFIFFRTKPSKNNLIGIGIVLMATLLATGLIEKGLSQLNLTGIVFGLLAATAYSVFMIVNGRVGNDYHPVQKSAIMVTGSCVLIFTLFPPVYLFNGQFDHHYLYFGLILSLFGTVIPPLLFAYGLPKTGFSLGGILSSAELPVATCMSYFILHESVTWLQWLGVLLILGTVIWLNAAKEKAH</sequence>
<organism evidence="8 9">
    <name type="scientific">Sphingobacterium thalpophilum</name>
    <dbReference type="NCBI Taxonomy" id="259"/>
    <lineage>
        <taxon>Bacteria</taxon>
        <taxon>Pseudomonadati</taxon>
        <taxon>Bacteroidota</taxon>
        <taxon>Sphingobacteriia</taxon>
        <taxon>Sphingobacteriales</taxon>
        <taxon>Sphingobacteriaceae</taxon>
        <taxon>Sphingobacterium</taxon>
    </lineage>
</organism>
<feature type="transmembrane region" description="Helical" evidence="6">
    <location>
        <begin position="217"/>
        <end position="239"/>
    </location>
</feature>
<proteinExistence type="predicted"/>
<dbReference type="InterPro" id="IPR037185">
    <property type="entry name" value="EmrE-like"/>
</dbReference>
<dbReference type="Pfam" id="PF00892">
    <property type="entry name" value="EamA"/>
    <property type="match status" value="2"/>
</dbReference>
<feature type="transmembrane region" description="Helical" evidence="6">
    <location>
        <begin position="97"/>
        <end position="121"/>
    </location>
</feature>
<feature type="transmembrane region" description="Helical" evidence="6">
    <location>
        <begin position="39"/>
        <end position="60"/>
    </location>
</feature>
<evidence type="ECO:0000256" key="3">
    <source>
        <dbReference type="ARBA" id="ARBA00022692"/>
    </source>
</evidence>
<evidence type="ECO:0000313" key="8">
    <source>
        <dbReference type="EMBL" id="VTR42487.1"/>
    </source>
</evidence>
<dbReference type="InterPro" id="IPR050638">
    <property type="entry name" value="AA-Vitamin_Transporters"/>
</dbReference>
<evidence type="ECO:0000313" key="9">
    <source>
        <dbReference type="Proteomes" id="UP000308196"/>
    </source>
</evidence>
<accession>A0A4U9V9M0</accession>
<dbReference type="Proteomes" id="UP000308196">
    <property type="component" value="Chromosome"/>
</dbReference>
<dbReference type="AlphaFoldDB" id="A0A4U9V9M0"/>
<feature type="transmembrane region" description="Helical" evidence="6">
    <location>
        <begin position="128"/>
        <end position="147"/>
    </location>
</feature>
<dbReference type="SUPFAM" id="SSF103481">
    <property type="entry name" value="Multidrug resistance efflux transporter EmrE"/>
    <property type="match status" value="2"/>
</dbReference>
<protein>
    <submittedName>
        <fullName evidence="8">Threonine and homoserine efflux system</fullName>
    </submittedName>
</protein>
<dbReference type="PANTHER" id="PTHR32322:SF18">
    <property type="entry name" value="S-ADENOSYLMETHIONINE_S-ADENOSYLHOMOCYSTEINE TRANSPORTER"/>
    <property type="match status" value="1"/>
</dbReference>
<evidence type="ECO:0000256" key="6">
    <source>
        <dbReference type="SAM" id="Phobius"/>
    </source>
</evidence>
<evidence type="ECO:0000256" key="2">
    <source>
        <dbReference type="ARBA" id="ARBA00022475"/>
    </source>
</evidence>